<dbReference type="PANTHER" id="PTHR43615">
    <property type="entry name" value="PHOSPHOENOLPYRUVATE SYNTHASE-RELATED"/>
    <property type="match status" value="1"/>
</dbReference>
<feature type="domain" description="Pyruvate phosphate dikinase AMP/ATP-binding" evidence="4">
    <location>
        <begin position="431"/>
        <end position="744"/>
    </location>
</feature>
<dbReference type="InterPro" id="IPR036637">
    <property type="entry name" value="Phosphohistidine_dom_sf"/>
</dbReference>
<comment type="similarity">
    <text evidence="1">Belongs to the PEP-utilizing enzyme family.</text>
</comment>
<feature type="chain" id="PRO_5043786306" evidence="2">
    <location>
        <begin position="20"/>
        <end position="1321"/>
    </location>
</feature>
<organism evidence="5 6">
    <name type="scientific">Caerostris darwini</name>
    <dbReference type="NCBI Taxonomy" id="1538125"/>
    <lineage>
        <taxon>Eukaryota</taxon>
        <taxon>Metazoa</taxon>
        <taxon>Ecdysozoa</taxon>
        <taxon>Arthropoda</taxon>
        <taxon>Chelicerata</taxon>
        <taxon>Arachnida</taxon>
        <taxon>Araneae</taxon>
        <taxon>Araneomorphae</taxon>
        <taxon>Entelegynae</taxon>
        <taxon>Araneoidea</taxon>
        <taxon>Araneidae</taxon>
        <taxon>Caerostris</taxon>
    </lineage>
</organism>
<feature type="domain" description="PEP-utilising enzyme mobile" evidence="3">
    <location>
        <begin position="1236"/>
        <end position="1306"/>
    </location>
</feature>
<sequence>MGAVLATVTATVGLGLVFTKPSDVIYWCKWITSYYYVQKYKQNRFDFYDMEVENNPYKVGFLPPSKEKALESPLSEIELSKTADEVFFYGVNSNSERLTIRLARSTDHKAEALIRIQLSDGKVYQLKETSGFQQEGCDNRTFSCGRLKLHYLSPMRRWRIFFNGLLSEKDAQKMVKFALMWRATTDAFDFLSDINNKILATGLAKVKWNTYLPPVEKLYNALNCYAQCGVIMGTMNIDGMDEELNLYLFGEKLRFLGDLSSVEGMQFSQVLGNIPKNGRFVHLAKVTIPNVVENLTFGFATSLTGCIESFKDTKTILQNVSDKEKDGKDIEAEFNADGTHFVLKGALSGKENPVQSNAGWEGHFAIDCLNFDLNSREGRGVVIRGTIVKTAKRSIAEIPAQKTTSAEKTEKKVTIAVIHFSEKICQDPSVTGGKGSSLAKLTELSKNFQNFVVPNGIVVTTHTNRCLHTDRAIHFIVELKRALYNNNSVEEIKVICQRIMDEISNAVMPRFIKESIERSLQEEFPDRKQDRKFAVRSSAIGEDTEQMSAAGQMDTYLGVSGINEIVAAIKKCCASQYSYIAVQYRRQNGQKILSDMAVVVQEMVPCDVAGVLFTCDPLTGNPTSMTITANYGLGESVVSGSEEPDTIEIERQEDDKLVIKNTIIGSKSRRIILKDGGGTVEEDVSDHEKQLCCLNDNMSLQLAQVSVKIEESYRSPRDIEWGFWNNNLYIFQSRPITSGTGETDFEIDHEFDAGMRCENDYFSMCNVGEVMPGATSPLGLDVIMKFFNVVFQRRAFVAWQQRDLAKYFHRGIISMCHHVMFFCVDLFQHINEDPSIAQASSVGLFGRVVDDEELFEMAKERFANSPVMTNSYKESARRLYRILYGTKKYLNQTIESYVGYQVTEDTYGASRGYFNRLLYSCTDLTPALGAHMVCSESSSLLNLVIFIVLQKATGEINANVYSDFARLLTTSSEVESADVPAAMERLAFYIYKDMKPEEFKNMKTEEALQWLETSSTNAGKKYREFLVKHGHRCLREFDIRSLTWRTDPKTLVKLLQNLVGSVKSDRAEKKQESFKEIISEVKAPLSFKTRLLLRIILPLSRKAVQNRECSKSLIIRALNEWRKGYRKLARMMVLEGLIPDEDLLFYMTLEEIDDHLDTRSPKIISKANHRRRRYPTLDKYIFPEIMKGFPKPINVDQQIVVSSDENFSMKGIPVSAGVATGIVRVALDLEEASLLQPGEILVTYSTDIGWSPYFPILGGVVTELGGLISHGAVVSREYGLPCIAGLHGATQQFKTGDYVRLDGNKGILQKISKARRIIILI</sequence>
<evidence type="ECO:0000313" key="5">
    <source>
        <dbReference type="EMBL" id="GIY43297.1"/>
    </source>
</evidence>
<evidence type="ECO:0000259" key="4">
    <source>
        <dbReference type="Pfam" id="PF01326"/>
    </source>
</evidence>
<dbReference type="InterPro" id="IPR051549">
    <property type="entry name" value="PEP_Utilizing_Enz"/>
</dbReference>
<keyword evidence="6" id="KW-1185">Reference proteome</keyword>
<proteinExistence type="inferred from homology"/>
<dbReference type="Gene3D" id="3.30.1490.20">
    <property type="entry name" value="ATP-grasp fold, A domain"/>
    <property type="match status" value="1"/>
</dbReference>
<feature type="signal peptide" evidence="2">
    <location>
        <begin position="1"/>
        <end position="19"/>
    </location>
</feature>
<dbReference type="SUPFAM" id="SSF56059">
    <property type="entry name" value="Glutathione synthetase ATP-binding domain-like"/>
    <property type="match status" value="1"/>
</dbReference>
<dbReference type="Proteomes" id="UP001054837">
    <property type="component" value="Unassembled WGS sequence"/>
</dbReference>
<evidence type="ECO:0000256" key="2">
    <source>
        <dbReference type="SAM" id="SignalP"/>
    </source>
</evidence>
<dbReference type="GO" id="GO:0005524">
    <property type="term" value="F:ATP binding"/>
    <property type="evidence" value="ECO:0007669"/>
    <property type="project" value="InterPro"/>
</dbReference>
<evidence type="ECO:0000256" key="1">
    <source>
        <dbReference type="ARBA" id="ARBA00007837"/>
    </source>
</evidence>
<name>A0AAV4TD33_9ARAC</name>
<accession>A0AAV4TD33</accession>
<dbReference type="InterPro" id="IPR013815">
    <property type="entry name" value="ATP_grasp_subdomain_1"/>
</dbReference>
<dbReference type="Gene3D" id="3.30.470.20">
    <property type="entry name" value="ATP-grasp fold, B domain"/>
    <property type="match status" value="1"/>
</dbReference>
<keyword evidence="2" id="KW-0732">Signal</keyword>
<dbReference type="InterPro" id="IPR008279">
    <property type="entry name" value="PEP-util_enz_mobile_dom"/>
</dbReference>
<protein>
    <submittedName>
        <fullName evidence="5">Phosphoenolpyruvate synthase</fullName>
    </submittedName>
</protein>
<dbReference type="Gene3D" id="3.50.30.10">
    <property type="entry name" value="Phosphohistidine domain"/>
    <property type="match status" value="1"/>
</dbReference>
<dbReference type="GO" id="GO:0016301">
    <property type="term" value="F:kinase activity"/>
    <property type="evidence" value="ECO:0007669"/>
    <property type="project" value="InterPro"/>
</dbReference>
<dbReference type="Pfam" id="PF00391">
    <property type="entry name" value="PEP-utilizers"/>
    <property type="match status" value="1"/>
</dbReference>
<dbReference type="Pfam" id="PF01326">
    <property type="entry name" value="PPDK_N"/>
    <property type="match status" value="1"/>
</dbReference>
<dbReference type="InterPro" id="IPR002192">
    <property type="entry name" value="PPDK_AMP/ATP-bd"/>
</dbReference>
<comment type="caution">
    <text evidence="5">The sequence shown here is derived from an EMBL/GenBank/DDBJ whole genome shotgun (WGS) entry which is preliminary data.</text>
</comment>
<dbReference type="SUPFAM" id="SSF52009">
    <property type="entry name" value="Phosphohistidine domain"/>
    <property type="match status" value="1"/>
</dbReference>
<gene>
    <name evidence="5" type="primary">pps</name>
    <name evidence="5" type="ORF">CDAR_26991</name>
</gene>
<dbReference type="PANTHER" id="PTHR43615:SF1">
    <property type="entry name" value="PPDK_N DOMAIN-CONTAINING PROTEIN"/>
    <property type="match status" value="1"/>
</dbReference>
<reference evidence="5 6" key="1">
    <citation type="submission" date="2021-06" db="EMBL/GenBank/DDBJ databases">
        <title>Caerostris darwini draft genome.</title>
        <authorList>
            <person name="Kono N."/>
            <person name="Arakawa K."/>
        </authorList>
    </citation>
    <scope>NUCLEOTIDE SEQUENCE [LARGE SCALE GENOMIC DNA]</scope>
</reference>
<evidence type="ECO:0000259" key="3">
    <source>
        <dbReference type="Pfam" id="PF00391"/>
    </source>
</evidence>
<evidence type="ECO:0000313" key="6">
    <source>
        <dbReference type="Proteomes" id="UP001054837"/>
    </source>
</evidence>
<dbReference type="EMBL" id="BPLQ01009321">
    <property type="protein sequence ID" value="GIY43297.1"/>
    <property type="molecule type" value="Genomic_DNA"/>
</dbReference>